<gene>
    <name evidence="3" type="ORF">ACH429_15725</name>
</gene>
<dbReference type="InterPro" id="IPR004879">
    <property type="entry name" value="Ssp411-like_TRX"/>
</dbReference>
<feature type="region of interest" description="Disordered" evidence="1">
    <location>
        <begin position="558"/>
        <end position="582"/>
    </location>
</feature>
<dbReference type="InterPro" id="IPR036249">
    <property type="entry name" value="Thioredoxin-like_sf"/>
</dbReference>
<dbReference type="InterPro" id="IPR012341">
    <property type="entry name" value="6hp_glycosidase-like_sf"/>
</dbReference>
<dbReference type="Proteomes" id="UP001611548">
    <property type="component" value="Unassembled WGS sequence"/>
</dbReference>
<dbReference type="CDD" id="cd02955">
    <property type="entry name" value="SSP411"/>
    <property type="match status" value="1"/>
</dbReference>
<dbReference type="InterPro" id="IPR008928">
    <property type="entry name" value="6-hairpin_glycosidase_sf"/>
</dbReference>
<protein>
    <submittedName>
        <fullName evidence="3">Thioredoxin domain-containing protein</fullName>
    </submittedName>
</protein>
<dbReference type="RefSeq" id="WP_055471401.1">
    <property type="nucleotide sequence ID" value="NZ_JBIRWE010000006.1"/>
</dbReference>
<dbReference type="PIRSF" id="PIRSF006402">
    <property type="entry name" value="UCP006402_thioredoxin"/>
    <property type="match status" value="1"/>
</dbReference>
<organism evidence="3 4">
    <name type="scientific">Streptomyces pathocidini</name>
    <dbReference type="NCBI Taxonomy" id="1650571"/>
    <lineage>
        <taxon>Bacteria</taxon>
        <taxon>Bacillati</taxon>
        <taxon>Actinomycetota</taxon>
        <taxon>Actinomycetes</taxon>
        <taxon>Kitasatosporales</taxon>
        <taxon>Streptomycetaceae</taxon>
        <taxon>Streptomyces</taxon>
    </lineage>
</organism>
<dbReference type="SUPFAM" id="SSF52833">
    <property type="entry name" value="Thioredoxin-like"/>
    <property type="match status" value="1"/>
</dbReference>
<dbReference type="EMBL" id="JBIRWE010000006">
    <property type="protein sequence ID" value="MFI1965536.1"/>
    <property type="molecule type" value="Genomic_DNA"/>
</dbReference>
<dbReference type="InterPro" id="IPR024705">
    <property type="entry name" value="Ssp411"/>
</dbReference>
<evidence type="ECO:0000256" key="1">
    <source>
        <dbReference type="SAM" id="MobiDB-lite"/>
    </source>
</evidence>
<evidence type="ECO:0000313" key="4">
    <source>
        <dbReference type="Proteomes" id="UP001611548"/>
    </source>
</evidence>
<dbReference type="Gene3D" id="1.50.10.10">
    <property type="match status" value="1"/>
</dbReference>
<evidence type="ECO:0000259" key="2">
    <source>
        <dbReference type="Pfam" id="PF03190"/>
    </source>
</evidence>
<proteinExistence type="predicted"/>
<dbReference type="Pfam" id="PF03190">
    <property type="entry name" value="Thioredox_DsbH"/>
    <property type="match status" value="1"/>
</dbReference>
<accession>A0ABW7UUG6</accession>
<keyword evidence="4" id="KW-1185">Reference proteome</keyword>
<feature type="domain" description="Spermatogenesis-associated protein 20-like TRX" evidence="2">
    <location>
        <begin position="2"/>
        <end position="163"/>
    </location>
</feature>
<reference evidence="3 4" key="1">
    <citation type="submission" date="2024-10" db="EMBL/GenBank/DDBJ databases">
        <title>The Natural Products Discovery Center: Release of the First 8490 Sequenced Strains for Exploring Actinobacteria Biosynthetic Diversity.</title>
        <authorList>
            <person name="Kalkreuter E."/>
            <person name="Kautsar S.A."/>
            <person name="Yang D."/>
            <person name="Bader C.D."/>
            <person name="Teijaro C.N."/>
            <person name="Fluegel L."/>
            <person name="Davis C.M."/>
            <person name="Simpson J.R."/>
            <person name="Lauterbach L."/>
            <person name="Steele A.D."/>
            <person name="Gui C."/>
            <person name="Meng S."/>
            <person name="Li G."/>
            <person name="Viehrig K."/>
            <person name="Ye F."/>
            <person name="Su P."/>
            <person name="Kiefer A.F."/>
            <person name="Nichols A."/>
            <person name="Cepeda A.J."/>
            <person name="Yan W."/>
            <person name="Fan B."/>
            <person name="Jiang Y."/>
            <person name="Adhikari A."/>
            <person name="Zheng C.-J."/>
            <person name="Schuster L."/>
            <person name="Cowan T.M."/>
            <person name="Smanski M.J."/>
            <person name="Chevrette M.G."/>
            <person name="De Carvalho L.P.S."/>
            <person name="Shen B."/>
        </authorList>
    </citation>
    <scope>NUCLEOTIDE SEQUENCE [LARGE SCALE GENOMIC DNA]</scope>
    <source>
        <strain evidence="3 4">NPDC020327</strain>
    </source>
</reference>
<name>A0ABW7UUG6_9ACTN</name>
<dbReference type="Gene3D" id="3.40.30.10">
    <property type="entry name" value="Glutaredoxin"/>
    <property type="match status" value="1"/>
</dbReference>
<sequence length="743" mass="78719">MPNRLAHETSPYLLQHADNPVDWWPWAPDAFAEARRRDVPVLLSVGYSSCHWCHVMAHESFEDGDTAAYMNGHFVSVKVDREERPDVDAVYMEAVQAATGQGGWPMTVFLTPDAEPFYFGTYFPPSPRHGMPSFRQVLEGVAAAWDDRREEVGDVAGRIVRELSSRSDSLTAAGTSPPSEAELHAALLALTREYDASRGGFGGAPKFPPSMALEFLLRHHARTGSEGALQMALDTCEAMARGGIYDQLGGGFARYSVDRDWKVPHFEKMLYDNALLCRVYAHLWRATGSDLARRVALETADFMVRELRTEEGGFASALDADSPAFEGADATTGKRVESADAAMGTYVEGAGAATGTYVEGAYYVWTPEQLRTVLGEEDARLAAGYFGVTEEGTFEKGASVLQLPGEEKGSGSAERFVGRAVVGDGRADAARIESIRQRLLAAREERPRPGRDDKVVTAWNGLAVAALAETGAYFDRPDLVDAALDAADLIVRVHMDPAGRLSRTSRDGAAGANFGVLEDYADTAEGFLALSAVTGEGVWVEFAGLLLDTVLRHFTGGGKTGGDKGEGGPGNGALYDTPDDGEALIRRPQDPTDNAAPSGWTAAAGALLSYAACTGSSRHREAAERALGVVRALGPRAPRFIGWGLAVAEALLDGPREVAVVGPAADPATAALHRTALLGTAPGAVVVLGEPGAGAEDVPLLRDRLLLNGRPAAYVCRNFTCDAPTAEPSVLAGKVGKAAGTGA</sequence>
<dbReference type="PANTHER" id="PTHR42899">
    <property type="entry name" value="SPERMATOGENESIS-ASSOCIATED PROTEIN 20"/>
    <property type="match status" value="1"/>
</dbReference>
<evidence type="ECO:0000313" key="3">
    <source>
        <dbReference type="EMBL" id="MFI1965536.1"/>
    </source>
</evidence>
<comment type="caution">
    <text evidence="3">The sequence shown here is derived from an EMBL/GenBank/DDBJ whole genome shotgun (WGS) entry which is preliminary data.</text>
</comment>
<dbReference type="SUPFAM" id="SSF48208">
    <property type="entry name" value="Six-hairpin glycosidases"/>
    <property type="match status" value="1"/>
</dbReference>
<dbReference type="PANTHER" id="PTHR42899:SF1">
    <property type="entry name" value="SPERMATOGENESIS-ASSOCIATED PROTEIN 20"/>
    <property type="match status" value="1"/>
</dbReference>